<dbReference type="RefSeq" id="XP_013252900.1">
    <property type="nucleotide sequence ID" value="XM_013397446.1"/>
</dbReference>
<sequence length="286" mass="33208">MEGKIPVLDSFTVTTPSLSVVIRADDTPLPSNVQQQGNPANLVTVHAVESREDEEEEKAAAAVFASEQQQMMQQRQQQQQRLMHLNSLSTLSQDELKELKELQERELYMQAIDREIQEEETNYSNMLKRAESKHADEVYRQFGAPPPIKPLEEVVTETDADGFIKRISTFETKDFTYWDRLRRHNTQTVIRRWKSYIPAGEEDTAFFARNIQANVPGDAYTQGIYYKQLQTFMKPKEYKLPTDSYVAPPVYVRRTNNYEKRIYDPILSMNRRLHACTTNICCPPGY</sequence>
<keyword evidence="1" id="KW-0175">Coiled coil</keyword>
<gene>
    <name evidence="2" type="ORF">EAH_00057170</name>
</gene>
<proteinExistence type="predicted"/>
<evidence type="ECO:0000313" key="3">
    <source>
        <dbReference type="Proteomes" id="UP000018050"/>
    </source>
</evidence>
<dbReference type="Proteomes" id="UP000018050">
    <property type="component" value="Unassembled WGS sequence"/>
</dbReference>
<evidence type="ECO:0000313" key="2">
    <source>
        <dbReference type="EMBL" id="CDI76580.1"/>
    </source>
</evidence>
<dbReference type="OrthoDB" id="354448at2759"/>
<dbReference type="AlphaFoldDB" id="U6G8X7"/>
<evidence type="ECO:0000256" key="1">
    <source>
        <dbReference type="SAM" id="Coils"/>
    </source>
</evidence>
<reference evidence="2" key="2">
    <citation type="submission" date="2013-10" db="EMBL/GenBank/DDBJ databases">
        <authorList>
            <person name="Aslett M."/>
        </authorList>
    </citation>
    <scope>NUCLEOTIDE SEQUENCE</scope>
    <source>
        <strain evidence="2">Houghton</strain>
    </source>
</reference>
<feature type="coiled-coil region" evidence="1">
    <location>
        <begin position="85"/>
        <end position="129"/>
    </location>
</feature>
<protein>
    <submittedName>
        <fullName evidence="2">Uncharacterized protein</fullName>
    </submittedName>
</protein>
<dbReference type="EMBL" id="HG670414">
    <property type="protein sequence ID" value="CDI76580.1"/>
    <property type="molecule type" value="Genomic_DNA"/>
</dbReference>
<dbReference type="VEuPathDB" id="ToxoDB:EAH_00057170"/>
<name>U6G8X7_EIMAC</name>
<keyword evidence="3" id="KW-1185">Reference proteome</keyword>
<dbReference type="GeneID" id="25273787"/>
<organism evidence="2 3">
    <name type="scientific">Eimeria acervulina</name>
    <name type="common">Coccidian parasite</name>
    <dbReference type="NCBI Taxonomy" id="5801"/>
    <lineage>
        <taxon>Eukaryota</taxon>
        <taxon>Sar</taxon>
        <taxon>Alveolata</taxon>
        <taxon>Apicomplexa</taxon>
        <taxon>Conoidasida</taxon>
        <taxon>Coccidia</taxon>
        <taxon>Eucoccidiorida</taxon>
        <taxon>Eimeriorina</taxon>
        <taxon>Eimeriidae</taxon>
        <taxon>Eimeria</taxon>
    </lineage>
</organism>
<reference evidence="2" key="1">
    <citation type="submission" date="2013-10" db="EMBL/GenBank/DDBJ databases">
        <title>Genomic analysis of the causative agents of coccidiosis in chickens.</title>
        <authorList>
            <person name="Reid A.J."/>
            <person name="Blake D."/>
            <person name="Billington K."/>
            <person name="Browne H."/>
            <person name="Dunn M."/>
            <person name="Hung S."/>
            <person name="Kawahara F."/>
            <person name="Miranda-Saavedra D."/>
            <person name="Mourier T."/>
            <person name="Nagra H."/>
            <person name="Otto T.D."/>
            <person name="Rawlings N."/>
            <person name="Sanchez A."/>
            <person name="Sanders M."/>
            <person name="Subramaniam C."/>
            <person name="Tay Y."/>
            <person name="Dear P."/>
            <person name="Doerig C."/>
            <person name="Gruber A."/>
            <person name="Parkinson J."/>
            <person name="Shirley M."/>
            <person name="Wan K.L."/>
            <person name="Berriman M."/>
            <person name="Tomley F."/>
            <person name="Pain A."/>
        </authorList>
    </citation>
    <scope>NUCLEOTIDE SEQUENCE</scope>
    <source>
        <strain evidence="2">Houghton</strain>
    </source>
</reference>
<accession>U6G8X7</accession>